<dbReference type="STRING" id="13035.Dacsa_0149"/>
<dbReference type="PANTHER" id="PTHR44809:SF1">
    <property type="entry name" value="PROTEIN O-MANNOSYL-TRANSFERASE TMTC1"/>
    <property type="match status" value="1"/>
</dbReference>
<feature type="domain" description="Conserved hypothetical protein CHP03032" evidence="2">
    <location>
        <begin position="20"/>
        <end position="336"/>
    </location>
</feature>
<dbReference type="Proteomes" id="UP000010482">
    <property type="component" value="Chromosome"/>
</dbReference>
<dbReference type="SUPFAM" id="SSF53756">
    <property type="entry name" value="UDP-Glycosyltransferase/glycogen phosphorylase"/>
    <property type="match status" value="1"/>
</dbReference>
<proteinExistence type="predicted"/>
<feature type="repeat" description="TPR" evidence="1">
    <location>
        <begin position="401"/>
        <end position="434"/>
    </location>
</feature>
<dbReference type="HOGENOM" id="CLU_010218_0_0_3"/>
<dbReference type="Pfam" id="PF13432">
    <property type="entry name" value="TPR_16"/>
    <property type="match status" value="1"/>
</dbReference>
<dbReference type="PROSITE" id="PS50005">
    <property type="entry name" value="TPR"/>
    <property type="match status" value="3"/>
</dbReference>
<reference evidence="3" key="1">
    <citation type="submission" date="2012-04" db="EMBL/GenBank/DDBJ databases">
        <title>Finished genome of Dactylococcopsis salina PCC 8305.</title>
        <authorList>
            <consortium name="US DOE Joint Genome Institute"/>
            <person name="Gugger M."/>
            <person name="Coursin T."/>
            <person name="Rippka R."/>
            <person name="Tandeau De Marsac N."/>
            <person name="Huntemann M."/>
            <person name="Wei C.-L."/>
            <person name="Han J."/>
            <person name="Detter J.C."/>
            <person name="Han C."/>
            <person name="Tapia R."/>
            <person name="Daligault H."/>
            <person name="Chen A."/>
            <person name="Krypides N."/>
            <person name="Mavromatis K."/>
            <person name="Markowitz V."/>
            <person name="Szeto E."/>
            <person name="Ivanova N."/>
            <person name="Ovchinnikova G."/>
            <person name="Pagani I."/>
            <person name="Pati A."/>
            <person name="Goodwin L."/>
            <person name="Peters L."/>
            <person name="Pitluck S."/>
            <person name="Woyke T."/>
            <person name="Kerfeld C."/>
        </authorList>
    </citation>
    <scope>NUCLEOTIDE SEQUENCE [LARGE SCALE GENOMIC DNA]</scope>
    <source>
        <strain evidence="3">PCC 8305</strain>
    </source>
</reference>
<feature type="repeat" description="TPR" evidence="1">
    <location>
        <begin position="367"/>
        <end position="400"/>
    </location>
</feature>
<dbReference type="InterPro" id="IPR002201">
    <property type="entry name" value="Glyco_trans_9"/>
</dbReference>
<gene>
    <name evidence="3" type="ORF">Dacsa_0149</name>
</gene>
<dbReference type="KEGG" id="dsl:Dacsa_0149"/>
<dbReference type="Gene3D" id="3.40.50.2000">
    <property type="entry name" value="Glycogen Phosphorylase B"/>
    <property type="match status" value="1"/>
</dbReference>
<dbReference type="Gene3D" id="1.25.40.10">
    <property type="entry name" value="Tetratricopeptide repeat domain"/>
    <property type="match status" value="2"/>
</dbReference>
<dbReference type="EMBL" id="CP003944">
    <property type="protein sequence ID" value="AFZ48964.1"/>
    <property type="molecule type" value="Genomic_DNA"/>
</dbReference>
<protein>
    <submittedName>
        <fullName evidence="3">TIGR03032 family protein</fullName>
    </submittedName>
</protein>
<dbReference type="AlphaFoldDB" id="K9YQ04"/>
<dbReference type="PATRIC" id="fig|13035.3.peg.167"/>
<dbReference type="SMART" id="SM00028">
    <property type="entry name" value="TPR"/>
    <property type="match status" value="3"/>
</dbReference>
<dbReference type="SUPFAM" id="SSF63825">
    <property type="entry name" value="YWTD domain"/>
    <property type="match status" value="1"/>
</dbReference>
<dbReference type="eggNOG" id="COG0859">
    <property type="taxonomic scope" value="Bacteria"/>
</dbReference>
<dbReference type="InterPro" id="IPR017481">
    <property type="entry name" value="CHP03032"/>
</dbReference>
<dbReference type="Pfam" id="PF13181">
    <property type="entry name" value="TPR_8"/>
    <property type="match status" value="1"/>
</dbReference>
<dbReference type="OrthoDB" id="485389at2"/>
<keyword evidence="4" id="KW-1185">Reference proteome</keyword>
<evidence type="ECO:0000313" key="3">
    <source>
        <dbReference type="EMBL" id="AFZ48964.1"/>
    </source>
</evidence>
<evidence type="ECO:0000259" key="2">
    <source>
        <dbReference type="Pfam" id="PF16261"/>
    </source>
</evidence>
<dbReference type="Pfam" id="PF16261">
    <property type="entry name" value="DUF4915"/>
    <property type="match status" value="1"/>
</dbReference>
<sequence length="787" mass="89472">MTSSPTATEQHPLRSVHTNNFPYLLQQLGISLVVSTYQAGKLILLRADNNVINTHFRTFQKPMGLAATREKISLGSAHQIFELRNVPAVSQKLDPPNRHDACFLPRKVHFTGDIDIHEMAYVGNNAEELWFINTRFSCLCTLDEVHSFVPRWRPDFISAYDLTDRCHLNGLAIRNQQPRYVTALGETDTPGGWRKNKANGGILIDISNNQILCRGLSMPHSPRWYREQLWFLESGYGSLAKVDLSTGKWETIARVPGFTRGIEFWGDFAFIGLSQVRESAVFSGLPLTKSNEPRFCGVWVVNINTGETVAFLRFEEGVQEVFAVSVLPNIRFPEVIDWDENLLRSSYVLPDEALKETVQPTDTPRTINDYLQLGNQAYHQRDLETAAKHYLYCLELDPNFTIARYNLGVVYLEQEKSDLAFQELKEVVANDPNYAEAYNNLGILYHRRHELSTAIAYFRHAISLRYEFPDAHFNMGMTLLEAGEFLSGWEASEWRWKTPKFTPFQCPHPQWQGEDISNKTLLVHTEQGAGDAIQFIRYLPLVAKKCRRVLLCCTEDLKPLFETVEGLNEIYLPGEISTSAFDTYIPLMSLPYVLQTTLETIPNSIPYLGKGLIEQPLSLPEPKSNLPKIGFVWAGSPTHNNDHHRSCQLKDFLPLLELEGFCFYSLQKGEKANALATLPNTLSVIDLSPRLNNYADTAKAIQALDLVIGVDTSVVHLAGALGKPVWTLLCYASDWRWLLDRNDSPWYPTMRLFRQNTLDDWKSVMEEVKIALSSVLIHPLSARNSWI</sequence>
<dbReference type="NCBIfam" id="TIGR03032">
    <property type="entry name" value="TIGR03032 family protein"/>
    <property type="match status" value="1"/>
</dbReference>
<accession>K9YQ04</accession>
<evidence type="ECO:0000313" key="4">
    <source>
        <dbReference type="Proteomes" id="UP000010482"/>
    </source>
</evidence>
<dbReference type="InterPro" id="IPR011990">
    <property type="entry name" value="TPR-like_helical_dom_sf"/>
</dbReference>
<dbReference type="InterPro" id="IPR019734">
    <property type="entry name" value="TPR_rpt"/>
</dbReference>
<dbReference type="eggNOG" id="COG0457">
    <property type="taxonomic scope" value="Bacteria"/>
</dbReference>
<dbReference type="InterPro" id="IPR052943">
    <property type="entry name" value="TMTC_O-mannosyl-trnsfr"/>
</dbReference>
<feature type="repeat" description="TPR" evidence="1">
    <location>
        <begin position="435"/>
        <end position="468"/>
    </location>
</feature>
<name>K9YQ04_DACS8</name>
<dbReference type="PANTHER" id="PTHR44809">
    <property type="match status" value="1"/>
</dbReference>
<keyword evidence="1" id="KW-0802">TPR repeat</keyword>
<dbReference type="GO" id="GO:0016757">
    <property type="term" value="F:glycosyltransferase activity"/>
    <property type="evidence" value="ECO:0007669"/>
    <property type="project" value="InterPro"/>
</dbReference>
<dbReference type="Pfam" id="PF01075">
    <property type="entry name" value="Glyco_transf_9"/>
    <property type="match status" value="1"/>
</dbReference>
<evidence type="ECO:0000256" key="1">
    <source>
        <dbReference type="PROSITE-ProRule" id="PRU00339"/>
    </source>
</evidence>
<dbReference type="SUPFAM" id="SSF48452">
    <property type="entry name" value="TPR-like"/>
    <property type="match status" value="1"/>
</dbReference>
<dbReference type="RefSeq" id="WP_015227977.1">
    <property type="nucleotide sequence ID" value="NC_019780.1"/>
</dbReference>
<organism evidence="3 4">
    <name type="scientific">Dactylococcopsis salina (strain PCC 8305)</name>
    <name type="common">Myxobactron salinum</name>
    <dbReference type="NCBI Taxonomy" id="13035"/>
    <lineage>
        <taxon>Bacteria</taxon>
        <taxon>Bacillati</taxon>
        <taxon>Cyanobacteriota</taxon>
        <taxon>Cyanophyceae</taxon>
        <taxon>Nodosilineales</taxon>
        <taxon>Cymatolegaceae</taxon>
        <taxon>Dactylococcopsis</taxon>
    </lineage>
</organism>